<dbReference type="Proteomes" id="UP001595906">
    <property type="component" value="Unassembled WGS sequence"/>
</dbReference>
<comment type="caution">
    <text evidence="2">The sequence shown here is derived from an EMBL/GenBank/DDBJ whole genome shotgun (WGS) entry which is preliminary data.</text>
</comment>
<reference evidence="3" key="1">
    <citation type="journal article" date="2019" name="Int. J. Syst. Evol. Microbiol.">
        <title>The Global Catalogue of Microorganisms (GCM) 10K type strain sequencing project: providing services to taxonomists for standard genome sequencing and annotation.</title>
        <authorList>
            <consortium name="The Broad Institute Genomics Platform"/>
            <consortium name="The Broad Institute Genome Sequencing Center for Infectious Disease"/>
            <person name="Wu L."/>
            <person name="Ma J."/>
        </authorList>
    </citation>
    <scope>NUCLEOTIDE SEQUENCE [LARGE SCALE GENOMIC DNA]</scope>
    <source>
        <strain evidence="3">CECT 8010</strain>
    </source>
</reference>
<accession>A0ABV8PZY2</accession>
<protein>
    <submittedName>
        <fullName evidence="2">DUF2452 domain-containing protein</fullName>
    </submittedName>
</protein>
<sequence length="284" mass="32020">MQCLFLCGFSQPLLAFSVITSIMVQAYNFLASWQLFPEKCDFQFGVAPKSGNYKIDSVNNGKELSISTNWVSVTNDAFYAQYTVNPNGEKQPFDNQDLADTIVADITNASTIETQFFKDDTLVLAVTNEILANGYMKVTHKGFENGEPFTNIEIYHKQMSVLPYASSAGSVAIRPTKEGVIKHKALSAMEEQTNMQLDQIKQQIELLARQAQEINKRKELSLMIYEAMLRFKPQIGHVYHLYEKKDGTHMLSLVSPKEWGGAGPFKQFLASVRLLADHTWVEVN</sequence>
<keyword evidence="1" id="KW-0175">Coiled coil</keyword>
<dbReference type="InterPro" id="IPR019534">
    <property type="entry name" value="DUF2452"/>
</dbReference>
<gene>
    <name evidence="2" type="ORF">ACFOW1_12440</name>
</gene>
<feature type="coiled-coil region" evidence="1">
    <location>
        <begin position="190"/>
        <end position="217"/>
    </location>
</feature>
<keyword evidence="3" id="KW-1185">Reference proteome</keyword>
<proteinExistence type="predicted"/>
<evidence type="ECO:0000256" key="1">
    <source>
        <dbReference type="SAM" id="Coils"/>
    </source>
</evidence>
<evidence type="ECO:0000313" key="3">
    <source>
        <dbReference type="Proteomes" id="UP001595906"/>
    </source>
</evidence>
<evidence type="ECO:0000313" key="2">
    <source>
        <dbReference type="EMBL" id="MFC4232703.1"/>
    </source>
</evidence>
<organism evidence="2 3">
    <name type="scientific">Parasediminibacterium paludis</name>
    <dbReference type="NCBI Taxonomy" id="908966"/>
    <lineage>
        <taxon>Bacteria</taxon>
        <taxon>Pseudomonadati</taxon>
        <taxon>Bacteroidota</taxon>
        <taxon>Chitinophagia</taxon>
        <taxon>Chitinophagales</taxon>
        <taxon>Chitinophagaceae</taxon>
        <taxon>Parasediminibacterium</taxon>
    </lineage>
</organism>
<dbReference type="EMBL" id="JBHSDC010000024">
    <property type="protein sequence ID" value="MFC4232703.1"/>
    <property type="molecule type" value="Genomic_DNA"/>
</dbReference>
<name>A0ABV8PZY2_9BACT</name>
<dbReference type="Pfam" id="PF10504">
    <property type="entry name" value="DUF2452"/>
    <property type="match status" value="1"/>
</dbReference>